<dbReference type="RefSeq" id="XP_013278298.1">
    <property type="nucleotide sequence ID" value="XM_013422844.1"/>
</dbReference>
<evidence type="ECO:0000313" key="4">
    <source>
        <dbReference type="Proteomes" id="UP000053029"/>
    </source>
</evidence>
<dbReference type="HOGENOM" id="CLU_435516_0_0_1"/>
<feature type="region of interest" description="Disordered" evidence="1">
    <location>
        <begin position="121"/>
        <end position="141"/>
    </location>
</feature>
<keyword evidence="4" id="KW-1185">Reference proteome</keyword>
<name>A0A0D2G714_9EURO</name>
<protein>
    <submittedName>
        <fullName evidence="3">Uncharacterized protein</fullName>
    </submittedName>
</protein>
<feature type="region of interest" description="Disordered" evidence="1">
    <location>
        <begin position="662"/>
        <end position="689"/>
    </location>
</feature>
<accession>A0A0D2G714</accession>
<dbReference type="AlphaFoldDB" id="A0A0D2G714"/>
<keyword evidence="2" id="KW-0472">Membrane</keyword>
<evidence type="ECO:0000313" key="3">
    <source>
        <dbReference type="EMBL" id="KIW74490.1"/>
    </source>
</evidence>
<dbReference type="GeneID" id="25311920"/>
<dbReference type="OrthoDB" id="3540210at2759"/>
<gene>
    <name evidence="3" type="ORF">Z517_12430</name>
</gene>
<keyword evidence="2" id="KW-0812">Transmembrane</keyword>
<organism evidence="3 4">
    <name type="scientific">Fonsecaea pedrosoi CBS 271.37</name>
    <dbReference type="NCBI Taxonomy" id="1442368"/>
    <lineage>
        <taxon>Eukaryota</taxon>
        <taxon>Fungi</taxon>
        <taxon>Dikarya</taxon>
        <taxon>Ascomycota</taxon>
        <taxon>Pezizomycotina</taxon>
        <taxon>Eurotiomycetes</taxon>
        <taxon>Chaetothyriomycetidae</taxon>
        <taxon>Chaetothyriales</taxon>
        <taxon>Herpotrichiellaceae</taxon>
        <taxon>Fonsecaea</taxon>
    </lineage>
</organism>
<dbReference type="Proteomes" id="UP000053029">
    <property type="component" value="Unassembled WGS sequence"/>
</dbReference>
<feature type="transmembrane region" description="Helical" evidence="2">
    <location>
        <begin position="583"/>
        <end position="603"/>
    </location>
</feature>
<evidence type="ECO:0000256" key="2">
    <source>
        <dbReference type="SAM" id="Phobius"/>
    </source>
</evidence>
<feature type="transmembrane region" description="Helical" evidence="2">
    <location>
        <begin position="33"/>
        <end position="55"/>
    </location>
</feature>
<dbReference type="VEuPathDB" id="FungiDB:Z517_12430"/>
<sequence>MLLKDSDGEYNELAGYAYEGVWERYDEPALRKWIWTVTDSNALLILAGIALFIAVTQTRAWVIYRYVILTRTQVRPVRLPDESSPEPLLHLSQGKAIAEVLPFAKSGISNLWRKRVSMLRRRTPQSAPEPEQEQESGTDEPATSPWFGIIALFNVAIFVTLGVVIPWLLSFGSAETPVVRSKATDSCLKSDKLANLFTLTSISPKSEAIFSQCLDRLDGGCDAPFYLEQPVVTKKRLDYCPFHGNICHNQTRPFQITHSNVTARQLGVNSKAQISFNHRLTCAPVDLTPFLLFSRDTPIETWISTRNFDLPNGKVIWPNFTMPLNTMNGPNIVSNQSSGLRMAREHSPYDLTVLPRRWAGYEGVMVDPETLHKSIQRDDGLAYLIVYRAGATQYLGPVDDPFFAAHNMDWSNQTDHYYADREATALACFETSQYCVIGSGVCTPWDRGATQAYKIVKYPGLSVDSLAEVIALLRLLPSFFSVFTYLAELTEWHGMMPLKQIGIRPYMFTVLDDNREQWVIEVETWFRKTILSAILTVRHGARFHLNEYSIFFDNPKVLEGFLKRWSLCGRILFRDGNYTNINWIGFWAAMTLFGFICLLSFFIEQAHMTGAALCKTTRTLLIRLPRIGHEMKLAVTACGRQGVDGWRYWVLRFSRSHPLFHPATPARPRTRDQEQGPAAVDSELHDLGD</sequence>
<evidence type="ECO:0000256" key="1">
    <source>
        <dbReference type="SAM" id="MobiDB-lite"/>
    </source>
</evidence>
<feature type="transmembrane region" description="Helical" evidence="2">
    <location>
        <begin position="146"/>
        <end position="169"/>
    </location>
</feature>
<proteinExistence type="predicted"/>
<reference evidence="3 4" key="1">
    <citation type="submission" date="2015-01" db="EMBL/GenBank/DDBJ databases">
        <title>The Genome Sequence of Fonsecaea pedrosoi CBS 271.37.</title>
        <authorList>
            <consortium name="The Broad Institute Genomics Platform"/>
            <person name="Cuomo C."/>
            <person name="de Hoog S."/>
            <person name="Gorbushina A."/>
            <person name="Stielow B."/>
            <person name="Teixiera M."/>
            <person name="Abouelleil A."/>
            <person name="Chapman S.B."/>
            <person name="Priest M."/>
            <person name="Young S.K."/>
            <person name="Wortman J."/>
            <person name="Nusbaum C."/>
            <person name="Birren B."/>
        </authorList>
    </citation>
    <scope>NUCLEOTIDE SEQUENCE [LARGE SCALE GENOMIC DNA]</scope>
    <source>
        <strain evidence="3 4">CBS 271.37</strain>
    </source>
</reference>
<dbReference type="EMBL" id="KN846977">
    <property type="protein sequence ID" value="KIW74490.1"/>
    <property type="molecule type" value="Genomic_DNA"/>
</dbReference>
<keyword evidence="2" id="KW-1133">Transmembrane helix</keyword>